<sequence length="434" mass="48955">MSDYFEIAYSAASKRLCILSGTGFSKAVSGNAAPSWIELLEQLSSHCKNGKELLTELLPEDSAPALTLEEIAEVIRLNLESVDKDIYEITASVISEIELSGKIDETQKFLAGFEGTIFTTNYDKLAENLTGAERTQSLTPGRPIPRSNAAVNVFHIHGSIDSPQDMIITTKDYYRFLSGENYFSRKISTALLENTTVIVGYSLSDFNLKKILDELRNSHSGFSLGSNLFFVSRDEISQNVKDFYASTFGIRVIDDTEVEQFFCLLGGEMEEAKNCLEKTRETVRKVFRDEYEFTDNYLKTKNCFFEIISAAESDGIDLSEDAMVSKVGEMLKRKIGFSQETSAWSQYEHLASWLTHWACKKDIAGSSIETVFLEAVKHSMEHMRSENKLGYSWAAYGVWKQKWSSLTPENRKMLKTYVREQVDSEDGKLLVSSL</sequence>
<dbReference type="Pfam" id="PF13289">
    <property type="entry name" value="SIR2_2"/>
    <property type="match status" value="1"/>
</dbReference>
<evidence type="ECO:0000313" key="1">
    <source>
        <dbReference type="EMBL" id="MFD0917553.1"/>
    </source>
</evidence>
<accession>A0ABW3FJ56</accession>
<reference evidence="2" key="1">
    <citation type="journal article" date="2019" name="Int. J. Syst. Evol. Microbiol.">
        <title>The Global Catalogue of Microorganisms (GCM) 10K type strain sequencing project: providing services to taxonomists for standard genome sequencing and annotation.</title>
        <authorList>
            <consortium name="The Broad Institute Genomics Platform"/>
            <consortium name="The Broad Institute Genome Sequencing Center for Infectious Disease"/>
            <person name="Wu L."/>
            <person name="Ma J."/>
        </authorList>
    </citation>
    <scope>NUCLEOTIDE SEQUENCE [LARGE SCALE GENOMIC DNA]</scope>
    <source>
        <strain evidence="2">CCUG 60023</strain>
    </source>
</reference>
<comment type="caution">
    <text evidence="1">The sequence shown here is derived from an EMBL/GenBank/DDBJ whole genome shotgun (WGS) entry which is preliminary data.</text>
</comment>
<organism evidence="1 2">
    <name type="scientific">Pseudahrensia aquimaris</name>
    <dbReference type="NCBI Taxonomy" id="744461"/>
    <lineage>
        <taxon>Bacteria</taxon>
        <taxon>Pseudomonadati</taxon>
        <taxon>Pseudomonadota</taxon>
        <taxon>Alphaproteobacteria</taxon>
        <taxon>Hyphomicrobiales</taxon>
        <taxon>Ahrensiaceae</taxon>
        <taxon>Pseudahrensia</taxon>
    </lineage>
</organism>
<proteinExistence type="predicted"/>
<dbReference type="EMBL" id="JBHTJV010000013">
    <property type="protein sequence ID" value="MFD0917553.1"/>
    <property type="molecule type" value="Genomic_DNA"/>
</dbReference>
<name>A0ABW3FJ56_9HYPH</name>
<dbReference type="RefSeq" id="WP_377213410.1">
    <property type="nucleotide sequence ID" value="NZ_JBHTJV010000013.1"/>
</dbReference>
<keyword evidence="2" id="KW-1185">Reference proteome</keyword>
<dbReference type="Proteomes" id="UP001597101">
    <property type="component" value="Unassembled WGS sequence"/>
</dbReference>
<gene>
    <name evidence="1" type="ORF">ACFQ14_14170</name>
</gene>
<protein>
    <submittedName>
        <fullName evidence="1">SIR2 family protein</fullName>
    </submittedName>
</protein>
<evidence type="ECO:0000313" key="2">
    <source>
        <dbReference type="Proteomes" id="UP001597101"/>
    </source>
</evidence>